<accession>A0AA35Q6Q4</accession>
<sequence>MAWFDIWIRGRLGKKHPDTLQSKANLALLHDKQGRYEEAQQAGLLLVEIMSRVLGEDHLDTLSTMGNLALTYNHQGRCGEAEALQKLVTQGTTRILGEEHAQTLTWVRDGQDRARQAGKPEVAGSLQESGKLMVVSDPLETRDQRPGKLMVASDPPEIRGQEN</sequence>
<keyword evidence="3" id="KW-1185">Reference proteome</keyword>
<evidence type="ECO:0008006" key="4">
    <source>
        <dbReference type="Google" id="ProtNLM"/>
    </source>
</evidence>
<proteinExistence type="predicted"/>
<dbReference type="Proteomes" id="UP001160390">
    <property type="component" value="Unassembled WGS sequence"/>
</dbReference>
<dbReference type="Gene3D" id="1.25.40.10">
    <property type="entry name" value="Tetratricopeptide repeat domain"/>
    <property type="match status" value="1"/>
</dbReference>
<name>A0AA35Q6Q4_9HYPO</name>
<dbReference type="PANTHER" id="PTHR46082:SF6">
    <property type="entry name" value="AAA+ ATPASE DOMAIN-CONTAINING PROTEIN-RELATED"/>
    <property type="match status" value="1"/>
</dbReference>
<dbReference type="AlphaFoldDB" id="A0AA35Q6Q4"/>
<evidence type="ECO:0000313" key="2">
    <source>
        <dbReference type="EMBL" id="CAI6095941.1"/>
    </source>
</evidence>
<dbReference type="InterPro" id="IPR011990">
    <property type="entry name" value="TPR-like_helical_dom_sf"/>
</dbReference>
<feature type="region of interest" description="Disordered" evidence="1">
    <location>
        <begin position="113"/>
        <end position="163"/>
    </location>
</feature>
<comment type="caution">
    <text evidence="2">The sequence shown here is derived from an EMBL/GenBank/DDBJ whole genome shotgun (WGS) entry which is preliminary data.</text>
</comment>
<dbReference type="Pfam" id="PF13374">
    <property type="entry name" value="TPR_10"/>
    <property type="match status" value="2"/>
</dbReference>
<evidence type="ECO:0000313" key="3">
    <source>
        <dbReference type="Proteomes" id="UP001160390"/>
    </source>
</evidence>
<reference evidence="2" key="1">
    <citation type="submission" date="2023-01" db="EMBL/GenBank/DDBJ databases">
        <authorList>
            <person name="Piombo E."/>
        </authorList>
    </citation>
    <scope>NUCLEOTIDE SEQUENCE</scope>
</reference>
<dbReference type="EMBL" id="CABFNP030001272">
    <property type="protein sequence ID" value="CAI6095941.1"/>
    <property type="molecule type" value="Genomic_DNA"/>
</dbReference>
<evidence type="ECO:0000256" key="1">
    <source>
        <dbReference type="SAM" id="MobiDB-lite"/>
    </source>
</evidence>
<dbReference type="InterPro" id="IPR053137">
    <property type="entry name" value="NLR-like"/>
</dbReference>
<dbReference type="SUPFAM" id="SSF48452">
    <property type="entry name" value="TPR-like"/>
    <property type="match status" value="1"/>
</dbReference>
<gene>
    <name evidence="2" type="ORF">CCHLO57077_00018965</name>
</gene>
<dbReference type="PANTHER" id="PTHR46082">
    <property type="entry name" value="ATP/GTP-BINDING PROTEIN-RELATED"/>
    <property type="match status" value="1"/>
</dbReference>
<organism evidence="2 3">
    <name type="scientific">Clonostachys chloroleuca</name>
    <dbReference type="NCBI Taxonomy" id="1926264"/>
    <lineage>
        <taxon>Eukaryota</taxon>
        <taxon>Fungi</taxon>
        <taxon>Dikarya</taxon>
        <taxon>Ascomycota</taxon>
        <taxon>Pezizomycotina</taxon>
        <taxon>Sordariomycetes</taxon>
        <taxon>Hypocreomycetidae</taxon>
        <taxon>Hypocreales</taxon>
        <taxon>Bionectriaceae</taxon>
        <taxon>Clonostachys</taxon>
    </lineage>
</organism>
<protein>
    <recommendedName>
        <fullName evidence="4">Kinesin light chain</fullName>
    </recommendedName>
</protein>